<dbReference type="PANTHER" id="PTHR22761">
    <property type="entry name" value="CHARGED MULTIVESICULAR BODY PROTEIN"/>
    <property type="match status" value="1"/>
</dbReference>
<organism evidence="5 6">
    <name type="scientific">Papaver nudicaule</name>
    <name type="common">Iceland poppy</name>
    <dbReference type="NCBI Taxonomy" id="74823"/>
    <lineage>
        <taxon>Eukaryota</taxon>
        <taxon>Viridiplantae</taxon>
        <taxon>Streptophyta</taxon>
        <taxon>Embryophyta</taxon>
        <taxon>Tracheophyta</taxon>
        <taxon>Spermatophyta</taxon>
        <taxon>Magnoliopsida</taxon>
        <taxon>Ranunculales</taxon>
        <taxon>Papaveraceae</taxon>
        <taxon>Papaveroideae</taxon>
        <taxon>Papaver</taxon>
    </lineage>
</organism>
<keyword evidence="6" id="KW-1185">Reference proteome</keyword>
<dbReference type="GO" id="GO:0009898">
    <property type="term" value="C:cytoplasmic side of plasma membrane"/>
    <property type="evidence" value="ECO:0007669"/>
    <property type="project" value="TreeGrafter"/>
</dbReference>
<dbReference type="InterPro" id="IPR005024">
    <property type="entry name" value="Snf7_fam"/>
</dbReference>
<comment type="similarity">
    <text evidence="2">Belongs to the SNF7 family.</text>
</comment>
<dbReference type="GO" id="GO:0006900">
    <property type="term" value="P:vesicle budding from membrane"/>
    <property type="evidence" value="ECO:0007669"/>
    <property type="project" value="TreeGrafter"/>
</dbReference>
<protein>
    <submittedName>
        <fullName evidence="5">Uncharacterized protein</fullName>
    </submittedName>
</protein>
<evidence type="ECO:0000256" key="2">
    <source>
        <dbReference type="ARBA" id="ARBA00006190"/>
    </source>
</evidence>
<evidence type="ECO:0000256" key="4">
    <source>
        <dbReference type="SAM" id="Coils"/>
    </source>
</evidence>
<name>A0AA41SLE4_PAPNU</name>
<evidence type="ECO:0000256" key="1">
    <source>
        <dbReference type="ARBA" id="ARBA00004177"/>
    </source>
</evidence>
<dbReference type="GO" id="GO:0005771">
    <property type="term" value="C:multivesicular body"/>
    <property type="evidence" value="ECO:0007669"/>
    <property type="project" value="TreeGrafter"/>
</dbReference>
<proteinExistence type="inferred from homology"/>
<dbReference type="GO" id="GO:0000815">
    <property type="term" value="C:ESCRT III complex"/>
    <property type="evidence" value="ECO:0007669"/>
    <property type="project" value="TreeGrafter"/>
</dbReference>
<evidence type="ECO:0000256" key="3">
    <source>
        <dbReference type="ARBA" id="ARBA00022753"/>
    </source>
</evidence>
<gene>
    <name evidence="5" type="ORF">MKW94_029720</name>
</gene>
<keyword evidence="3" id="KW-0967">Endosome</keyword>
<dbReference type="EMBL" id="JAJJMA010180558">
    <property type="protein sequence ID" value="MCL7037556.1"/>
    <property type="molecule type" value="Genomic_DNA"/>
</dbReference>
<evidence type="ECO:0000313" key="6">
    <source>
        <dbReference type="Proteomes" id="UP001177140"/>
    </source>
</evidence>
<dbReference type="GO" id="GO:0032511">
    <property type="term" value="P:late endosome to vacuole transport via multivesicular body sorting pathway"/>
    <property type="evidence" value="ECO:0007669"/>
    <property type="project" value="TreeGrafter"/>
</dbReference>
<evidence type="ECO:0000313" key="5">
    <source>
        <dbReference type="EMBL" id="MCL7037556.1"/>
    </source>
</evidence>
<sequence length="104" mass="12478">MLKLKKWFGSNNASKDEIRRRECLSKLNESLVKLEDKEKILQSKIEIENERTKNFTKSRNNKAVLDCKKRKSFYEAQLEQLEIFRLQVVDQMRMLRDAVEMVEP</sequence>
<accession>A0AA41SLE4</accession>
<dbReference type="Proteomes" id="UP001177140">
    <property type="component" value="Unassembled WGS sequence"/>
</dbReference>
<dbReference type="PANTHER" id="PTHR22761:SF10">
    <property type="entry name" value="GH13992P"/>
    <property type="match status" value="1"/>
</dbReference>
<keyword evidence="4" id="KW-0175">Coiled coil</keyword>
<dbReference type="Gene3D" id="1.10.287.1060">
    <property type="entry name" value="ESAT-6-like"/>
    <property type="match status" value="1"/>
</dbReference>
<feature type="coiled-coil region" evidence="4">
    <location>
        <begin position="24"/>
        <end position="51"/>
    </location>
</feature>
<reference evidence="5" key="1">
    <citation type="submission" date="2022-03" db="EMBL/GenBank/DDBJ databases">
        <title>A functionally conserved STORR gene fusion in Papaver species that diverged 16.8 million years ago.</title>
        <authorList>
            <person name="Catania T."/>
        </authorList>
    </citation>
    <scope>NUCLEOTIDE SEQUENCE</scope>
    <source>
        <strain evidence="5">S-191538</strain>
    </source>
</reference>
<comment type="caution">
    <text evidence="5">The sequence shown here is derived from an EMBL/GenBank/DDBJ whole genome shotgun (WGS) entry which is preliminary data.</text>
</comment>
<comment type="subcellular location">
    <subcellularLocation>
        <location evidence="1">Endosome</location>
    </subcellularLocation>
</comment>
<dbReference type="AlphaFoldDB" id="A0AA41SLE4"/>